<dbReference type="Proteomes" id="UP001189915">
    <property type="component" value="Unassembled WGS sequence"/>
</dbReference>
<keyword evidence="4" id="KW-1185">Reference proteome</keyword>
<sequence length="187" mass="20568">MRAWILLLAGLFTTPAFATSFAPDLAHTSVYFGASHFDRSTMRGRFDKIDGAINFDEATNQGGFDFTVDAASVNTRLRVLDGVLKSEQFLDAAQFPIIRLRSDRFVVEGGKLVAIEAKLTLHGVTQPVRLEVRRFSCGDEKMPGSTRHVCGGDFHLAITRSAFGMTRFLPDVGDRVDLDISVEATPQ</sequence>
<dbReference type="InterPro" id="IPR036761">
    <property type="entry name" value="TTHA0802/YceI-like_sf"/>
</dbReference>
<feature type="domain" description="Lipid/polyisoprenoid-binding YceI-like" evidence="2">
    <location>
        <begin position="20"/>
        <end position="185"/>
    </location>
</feature>
<keyword evidence="1" id="KW-0732">Signal</keyword>
<reference evidence="3 4" key="1">
    <citation type="submission" date="2023-07" db="EMBL/GenBank/DDBJ databases">
        <authorList>
            <person name="Peeters C."/>
        </authorList>
    </citation>
    <scope>NUCLEOTIDE SEQUENCE [LARGE SCALE GENOMIC DNA]</scope>
    <source>
        <strain evidence="3 4">LMG 18091</strain>
    </source>
</reference>
<gene>
    <name evidence="3" type="primary">yceI_1</name>
    <name evidence="3" type="ORF">LMG18091_00710</name>
</gene>
<proteinExistence type="predicted"/>
<evidence type="ECO:0000313" key="4">
    <source>
        <dbReference type="Proteomes" id="UP001189915"/>
    </source>
</evidence>
<comment type="caution">
    <text evidence="3">The sequence shown here is derived from an EMBL/GenBank/DDBJ whole genome shotgun (WGS) entry which is preliminary data.</text>
</comment>
<dbReference type="PANTHER" id="PTHR34406:SF2">
    <property type="entry name" value="PERIPLASMIC PROTEIN"/>
    <property type="match status" value="1"/>
</dbReference>
<dbReference type="Pfam" id="PF04264">
    <property type="entry name" value="YceI"/>
    <property type="match status" value="1"/>
</dbReference>
<feature type="signal peptide" evidence="1">
    <location>
        <begin position="1"/>
        <end position="18"/>
    </location>
</feature>
<evidence type="ECO:0000313" key="3">
    <source>
        <dbReference type="EMBL" id="CAJ0687154.1"/>
    </source>
</evidence>
<dbReference type="Gene3D" id="2.40.128.110">
    <property type="entry name" value="Lipid/polyisoprenoid-binding, YceI-like"/>
    <property type="match status" value="1"/>
</dbReference>
<feature type="chain" id="PRO_5042260176" evidence="1">
    <location>
        <begin position="19"/>
        <end position="187"/>
    </location>
</feature>
<organism evidence="3 4">
    <name type="scientific">Ralstonia wenshanensis</name>
    <dbReference type="NCBI Taxonomy" id="2842456"/>
    <lineage>
        <taxon>Bacteria</taxon>
        <taxon>Pseudomonadati</taxon>
        <taxon>Pseudomonadota</taxon>
        <taxon>Betaproteobacteria</taxon>
        <taxon>Burkholderiales</taxon>
        <taxon>Burkholderiaceae</taxon>
        <taxon>Ralstonia</taxon>
    </lineage>
</organism>
<dbReference type="RefSeq" id="WP_232042257.1">
    <property type="nucleotide sequence ID" value="NZ_CATWAF010000001.1"/>
</dbReference>
<accession>A0AAD2ELM1</accession>
<name>A0AAD2ELM1_9RALS</name>
<dbReference type="AlphaFoldDB" id="A0AAD2ELM1"/>
<protein>
    <submittedName>
        <fullName evidence="3">Protein YceI</fullName>
    </submittedName>
</protein>
<dbReference type="EMBL" id="CATWAF010000001">
    <property type="protein sequence ID" value="CAJ0687154.1"/>
    <property type="molecule type" value="Genomic_DNA"/>
</dbReference>
<evidence type="ECO:0000259" key="2">
    <source>
        <dbReference type="SMART" id="SM00867"/>
    </source>
</evidence>
<dbReference type="InterPro" id="IPR007372">
    <property type="entry name" value="Lipid/polyisoprenoid-bd_YceI"/>
</dbReference>
<dbReference type="PANTHER" id="PTHR34406">
    <property type="entry name" value="PROTEIN YCEI"/>
    <property type="match status" value="1"/>
</dbReference>
<dbReference type="SMART" id="SM00867">
    <property type="entry name" value="YceI"/>
    <property type="match status" value="1"/>
</dbReference>
<dbReference type="SUPFAM" id="SSF101874">
    <property type="entry name" value="YceI-like"/>
    <property type="match status" value="1"/>
</dbReference>
<evidence type="ECO:0000256" key="1">
    <source>
        <dbReference type="SAM" id="SignalP"/>
    </source>
</evidence>